<proteinExistence type="predicted"/>
<keyword evidence="2" id="KW-1133">Transmembrane helix</keyword>
<dbReference type="Proteomes" id="UP001211907">
    <property type="component" value="Unassembled WGS sequence"/>
</dbReference>
<organism evidence="3 4">
    <name type="scientific">Physocladia obscura</name>
    <dbReference type="NCBI Taxonomy" id="109957"/>
    <lineage>
        <taxon>Eukaryota</taxon>
        <taxon>Fungi</taxon>
        <taxon>Fungi incertae sedis</taxon>
        <taxon>Chytridiomycota</taxon>
        <taxon>Chytridiomycota incertae sedis</taxon>
        <taxon>Chytridiomycetes</taxon>
        <taxon>Chytridiales</taxon>
        <taxon>Chytriomycetaceae</taxon>
        <taxon>Physocladia</taxon>
    </lineage>
</organism>
<dbReference type="EMBL" id="JADGJH010000064">
    <property type="protein sequence ID" value="KAJ3139784.1"/>
    <property type="molecule type" value="Genomic_DNA"/>
</dbReference>
<keyword evidence="4" id="KW-1185">Reference proteome</keyword>
<gene>
    <name evidence="3" type="ORF">HK100_011051</name>
</gene>
<evidence type="ECO:0000256" key="1">
    <source>
        <dbReference type="SAM" id="MobiDB-lite"/>
    </source>
</evidence>
<evidence type="ECO:0000256" key="2">
    <source>
        <dbReference type="SAM" id="Phobius"/>
    </source>
</evidence>
<evidence type="ECO:0000313" key="3">
    <source>
        <dbReference type="EMBL" id="KAJ3139784.1"/>
    </source>
</evidence>
<evidence type="ECO:0000313" key="4">
    <source>
        <dbReference type="Proteomes" id="UP001211907"/>
    </source>
</evidence>
<feature type="region of interest" description="Disordered" evidence="1">
    <location>
        <begin position="45"/>
        <end position="66"/>
    </location>
</feature>
<dbReference type="AlphaFoldDB" id="A0AAD5TAB9"/>
<name>A0AAD5TAB9_9FUNG</name>
<comment type="caution">
    <text evidence="3">The sequence shown here is derived from an EMBL/GenBank/DDBJ whole genome shotgun (WGS) entry which is preliminary data.</text>
</comment>
<reference evidence="3" key="1">
    <citation type="submission" date="2020-05" db="EMBL/GenBank/DDBJ databases">
        <title>Phylogenomic resolution of chytrid fungi.</title>
        <authorList>
            <person name="Stajich J.E."/>
            <person name="Amses K."/>
            <person name="Simmons R."/>
            <person name="Seto K."/>
            <person name="Myers J."/>
            <person name="Bonds A."/>
            <person name="Quandt C.A."/>
            <person name="Barry K."/>
            <person name="Liu P."/>
            <person name="Grigoriev I."/>
            <person name="Longcore J.E."/>
            <person name="James T.Y."/>
        </authorList>
    </citation>
    <scope>NUCLEOTIDE SEQUENCE</scope>
    <source>
        <strain evidence="3">JEL0513</strain>
    </source>
</reference>
<feature type="transmembrane region" description="Helical" evidence="2">
    <location>
        <begin position="291"/>
        <end position="312"/>
    </location>
</feature>
<accession>A0AAD5TAB9</accession>
<protein>
    <submittedName>
        <fullName evidence="3">Uncharacterized protein</fullName>
    </submittedName>
</protein>
<keyword evidence="2" id="KW-0812">Transmembrane</keyword>
<keyword evidence="2" id="KW-0472">Membrane</keyword>
<sequence length="313" mass="33938">MNGDNEAEHTEDIFGFFNYESSQRIGRVPAYHKATWRTELRRESSNGIGLGDTQPKSTFGGRPTHIKFAETSGSAETHDGPIHYDSDIFSDDELAPVKENAQSQSALQSLGFNAWIAAPAVSEHKIPGFSVSDMIDIDCDSDSPPSVCLLAESTDNCATNKVAQTSTLIEKLRSFENAPAASESTQPDCKSVVQADDKDLTAVRAHLERLEATIAKNFKESQESVSVFSETVQASVRKEINAVREDVVNLGKRSFSSSSMGDDTVDKISKKIKVNLTSSDPQLQDFHRPSIAWTAGTLLIGAIAGVTAVGMFF</sequence>